<dbReference type="STRING" id="260086.SAMN05216207_100658"/>
<keyword evidence="4 6" id="KW-1133">Transmembrane helix</keyword>
<evidence type="ECO:0000256" key="3">
    <source>
        <dbReference type="ARBA" id="ARBA00022692"/>
    </source>
</evidence>
<feature type="transmembrane region" description="Helical" evidence="6">
    <location>
        <begin position="235"/>
        <end position="253"/>
    </location>
</feature>
<accession>A0A1I4VGX6</accession>
<reference evidence="7 8" key="1">
    <citation type="submission" date="2016-10" db="EMBL/GenBank/DDBJ databases">
        <authorList>
            <person name="de Groot N.N."/>
        </authorList>
    </citation>
    <scope>NUCLEOTIDE SEQUENCE [LARGE SCALE GENOMIC DNA]</scope>
    <source>
        <strain evidence="7 8">CGMCC 4.1877</strain>
    </source>
</reference>
<dbReference type="Proteomes" id="UP000199614">
    <property type="component" value="Unassembled WGS sequence"/>
</dbReference>
<evidence type="ECO:0000256" key="4">
    <source>
        <dbReference type="ARBA" id="ARBA00022989"/>
    </source>
</evidence>
<feature type="transmembrane region" description="Helical" evidence="6">
    <location>
        <begin position="209"/>
        <end position="229"/>
    </location>
</feature>
<feature type="transmembrane region" description="Helical" evidence="6">
    <location>
        <begin position="297"/>
        <end position="314"/>
    </location>
</feature>
<proteinExistence type="predicted"/>
<evidence type="ECO:0000256" key="6">
    <source>
        <dbReference type="SAM" id="Phobius"/>
    </source>
</evidence>
<keyword evidence="2" id="KW-1003">Cell membrane</keyword>
<keyword evidence="8" id="KW-1185">Reference proteome</keyword>
<feature type="transmembrane region" description="Helical" evidence="6">
    <location>
        <begin position="66"/>
        <end position="86"/>
    </location>
</feature>
<organism evidence="7 8">
    <name type="scientific">Pseudonocardia ammonioxydans</name>
    <dbReference type="NCBI Taxonomy" id="260086"/>
    <lineage>
        <taxon>Bacteria</taxon>
        <taxon>Bacillati</taxon>
        <taxon>Actinomycetota</taxon>
        <taxon>Actinomycetes</taxon>
        <taxon>Pseudonocardiales</taxon>
        <taxon>Pseudonocardiaceae</taxon>
        <taxon>Pseudonocardia</taxon>
    </lineage>
</organism>
<dbReference type="PANTHER" id="PTHR30482">
    <property type="entry name" value="HIGH-AFFINITY BRANCHED-CHAIN AMINO ACID TRANSPORT SYSTEM PERMEASE"/>
    <property type="match status" value="1"/>
</dbReference>
<evidence type="ECO:0000256" key="5">
    <source>
        <dbReference type="ARBA" id="ARBA00023136"/>
    </source>
</evidence>
<dbReference type="CDD" id="cd06581">
    <property type="entry name" value="TM_PBP1_LivM_like"/>
    <property type="match status" value="1"/>
</dbReference>
<dbReference type="OrthoDB" id="9814461at2"/>
<sequence length="331" mass="35171">MIDFGQLLTVGISQLIGPSAIFFALLALGLNIHFGYTGLLNFGQIGFALVGAYGMGISVANYGAPLWLGVLIGMACGVVMALVLGIPTLRLRADYLAIVTIAASEILRLVTRSTSQTEFTGGTQGLTGFGDSFAALNPFTQPSYTILGLEIRGPDLWAILMGWTVVALCVLLTWLLVRSPWGRVIKAIREDEDAARALGKNVFAYKMQALALGGVFGALGGIVLALATQSLTPDFYSPPQTFFAYAALILGGAGRVLGPVIGAMLFWFLLSVADAFLRQATAGENPLLPFISSQDVGAIRFVLVGLFLGLMMVFRPQGIFGRRREVLGDGR</sequence>
<evidence type="ECO:0000256" key="1">
    <source>
        <dbReference type="ARBA" id="ARBA00004651"/>
    </source>
</evidence>
<dbReference type="EMBL" id="FOUY01000006">
    <property type="protein sequence ID" value="SFN00428.1"/>
    <property type="molecule type" value="Genomic_DNA"/>
</dbReference>
<feature type="transmembrane region" description="Helical" evidence="6">
    <location>
        <begin position="156"/>
        <end position="177"/>
    </location>
</feature>
<dbReference type="Pfam" id="PF02653">
    <property type="entry name" value="BPD_transp_2"/>
    <property type="match status" value="1"/>
</dbReference>
<feature type="transmembrane region" description="Helical" evidence="6">
    <location>
        <begin position="12"/>
        <end position="32"/>
    </location>
</feature>
<evidence type="ECO:0000313" key="8">
    <source>
        <dbReference type="Proteomes" id="UP000199614"/>
    </source>
</evidence>
<dbReference type="GO" id="GO:0015658">
    <property type="term" value="F:branched-chain amino acid transmembrane transporter activity"/>
    <property type="evidence" value="ECO:0007669"/>
    <property type="project" value="InterPro"/>
</dbReference>
<feature type="transmembrane region" description="Helical" evidence="6">
    <location>
        <begin position="39"/>
        <end position="60"/>
    </location>
</feature>
<comment type="subcellular location">
    <subcellularLocation>
        <location evidence="1">Cell membrane</location>
        <topology evidence="1">Multi-pass membrane protein</topology>
    </subcellularLocation>
</comment>
<feature type="transmembrane region" description="Helical" evidence="6">
    <location>
        <begin position="260"/>
        <end position="277"/>
    </location>
</feature>
<name>A0A1I4VGX6_PSUAM</name>
<keyword evidence="3 6" id="KW-0812">Transmembrane</keyword>
<dbReference type="RefSeq" id="WP_093339681.1">
    <property type="nucleotide sequence ID" value="NZ_FOUY01000006.1"/>
</dbReference>
<dbReference type="InterPro" id="IPR001851">
    <property type="entry name" value="ABC_transp_permease"/>
</dbReference>
<protein>
    <submittedName>
        <fullName evidence="7">Amino acid/amide ABC transporter membrane protein 2, HAAT family</fullName>
    </submittedName>
</protein>
<dbReference type="InterPro" id="IPR043428">
    <property type="entry name" value="LivM-like"/>
</dbReference>
<evidence type="ECO:0000256" key="2">
    <source>
        <dbReference type="ARBA" id="ARBA00022475"/>
    </source>
</evidence>
<gene>
    <name evidence="7" type="ORF">SAMN05216207_100658</name>
</gene>
<dbReference type="PANTHER" id="PTHR30482:SF10">
    <property type="entry name" value="HIGH-AFFINITY BRANCHED-CHAIN AMINO ACID TRANSPORT PROTEIN BRAE"/>
    <property type="match status" value="1"/>
</dbReference>
<evidence type="ECO:0000313" key="7">
    <source>
        <dbReference type="EMBL" id="SFN00428.1"/>
    </source>
</evidence>
<dbReference type="GO" id="GO:0005886">
    <property type="term" value="C:plasma membrane"/>
    <property type="evidence" value="ECO:0007669"/>
    <property type="project" value="UniProtKB-SubCell"/>
</dbReference>
<dbReference type="AlphaFoldDB" id="A0A1I4VGX6"/>
<keyword evidence="5 6" id="KW-0472">Membrane</keyword>